<feature type="compositionally biased region" description="Low complexity" evidence="1">
    <location>
        <begin position="486"/>
        <end position="501"/>
    </location>
</feature>
<gene>
    <name evidence="2" type="ORF">Uis4E_1825</name>
</gene>
<proteinExistence type="predicted"/>
<organism evidence="2 3">
    <name type="scientific">Bifidobacterium parmae</name>
    <dbReference type="NCBI Taxonomy" id="361854"/>
    <lineage>
        <taxon>Bacteria</taxon>
        <taxon>Bacillati</taxon>
        <taxon>Actinomycetota</taxon>
        <taxon>Actinomycetes</taxon>
        <taxon>Bifidobacteriales</taxon>
        <taxon>Bifidobacteriaceae</taxon>
        <taxon>Bifidobacterium</taxon>
    </lineage>
</organism>
<comment type="caution">
    <text evidence="2">The sequence shown here is derived from an EMBL/GenBank/DDBJ whole genome shotgun (WGS) entry which is preliminary data.</text>
</comment>
<dbReference type="AlphaFoldDB" id="A0A2N5IWC0"/>
<dbReference type="Pfam" id="PF05133">
    <property type="entry name" value="SPP1_portal"/>
    <property type="match status" value="1"/>
</dbReference>
<evidence type="ECO:0000256" key="1">
    <source>
        <dbReference type="SAM" id="MobiDB-lite"/>
    </source>
</evidence>
<dbReference type="InterPro" id="IPR021145">
    <property type="entry name" value="Portal_protein_SPP1_Gp6-like"/>
</dbReference>
<accession>A0A2N5IWC0</accession>
<feature type="region of interest" description="Disordered" evidence="1">
    <location>
        <begin position="480"/>
        <end position="501"/>
    </location>
</feature>
<protein>
    <submittedName>
        <fullName evidence="2">Phage portal protein</fullName>
    </submittedName>
</protein>
<dbReference type="Proteomes" id="UP000235034">
    <property type="component" value="Unassembled WGS sequence"/>
</dbReference>
<dbReference type="EMBL" id="NMWT01000028">
    <property type="protein sequence ID" value="PLS26250.1"/>
    <property type="molecule type" value="Genomic_DNA"/>
</dbReference>
<sequence>MPEITMSQNGWTGGGHAAALKLLAPSHVEGLSDTENALLAELCDTWTRHAGRNATLTAYYEAKEPLKDFGLTMPKSITANYTPLGWARKAVDMLMELCVFEGFVAPGMDDPFGLQDFMASIRFTSVLQQAIQTALIHGCSFLTVGRAADGQPTIRTHTTEASAAIWDYPNRRIKACMSICDQDKHGNATGLMLYMPERNILIERRDGVWAIPQDATPEPTVGGRCMAFRLAYNPTQIKPFGRSRISRDAMRIIDGANRTICRAEGNAEFYSFPKILLLGVSEDIASMSGDQALGLYMGRWNAISKDIDGDTPSVVQLSASTMDPHLTMLKSWAAMFAAAVNIPASSLGVVSDSNPTSAEATEAQREDLIIEARHADRDFGDSILETIRMAVRMRDPSVDEADLLKLQVDWMNPSMPATSMSADAYSKLAGSITGFGDSDVGMTRAGLSRSEIIRLKADQRRTNASKIIDNIRAGNTVGGVNVLRQPEPAGGETPATGTGAE</sequence>
<evidence type="ECO:0000313" key="2">
    <source>
        <dbReference type="EMBL" id="PLS26250.1"/>
    </source>
</evidence>
<evidence type="ECO:0000313" key="3">
    <source>
        <dbReference type="Proteomes" id="UP000235034"/>
    </source>
</evidence>
<name>A0A2N5IWC0_9BIFI</name>
<reference evidence="2 3" key="1">
    <citation type="submission" date="2017-07" db="EMBL/GenBank/DDBJ databases">
        <title>Bifidobacterium novel species.</title>
        <authorList>
            <person name="Lugli G.A."/>
            <person name="Milani C."/>
            <person name="Duranti S."/>
            <person name="Mangifesta M."/>
        </authorList>
    </citation>
    <scope>NUCLEOTIDE SEQUENCE [LARGE SCALE GENOMIC DNA]</scope>
    <source>
        <strain evidence="2 3">77</strain>
    </source>
</reference>
<keyword evidence="3" id="KW-1185">Reference proteome</keyword>